<evidence type="ECO:0000313" key="2">
    <source>
        <dbReference type="Proteomes" id="UP001055811"/>
    </source>
</evidence>
<organism evidence="1 2">
    <name type="scientific">Cichorium intybus</name>
    <name type="common">Chicory</name>
    <dbReference type="NCBI Taxonomy" id="13427"/>
    <lineage>
        <taxon>Eukaryota</taxon>
        <taxon>Viridiplantae</taxon>
        <taxon>Streptophyta</taxon>
        <taxon>Embryophyta</taxon>
        <taxon>Tracheophyta</taxon>
        <taxon>Spermatophyta</taxon>
        <taxon>Magnoliopsida</taxon>
        <taxon>eudicotyledons</taxon>
        <taxon>Gunneridae</taxon>
        <taxon>Pentapetalae</taxon>
        <taxon>asterids</taxon>
        <taxon>campanulids</taxon>
        <taxon>Asterales</taxon>
        <taxon>Asteraceae</taxon>
        <taxon>Cichorioideae</taxon>
        <taxon>Cichorieae</taxon>
        <taxon>Cichoriinae</taxon>
        <taxon>Cichorium</taxon>
    </lineage>
</organism>
<comment type="caution">
    <text evidence="1">The sequence shown here is derived from an EMBL/GenBank/DDBJ whole genome shotgun (WGS) entry which is preliminary data.</text>
</comment>
<keyword evidence="2" id="KW-1185">Reference proteome</keyword>
<evidence type="ECO:0000313" key="1">
    <source>
        <dbReference type="EMBL" id="KAI3789110.1"/>
    </source>
</evidence>
<accession>A0ACB9H1Q5</accession>
<proteinExistence type="predicted"/>
<sequence>MVSLSCSLSLSLSIDGNSVGECFVFFVVRVMNQSFATAIDSLPFNFRDLISVMGSILIPDPGFVEDVGYSFSLWMNAISYLMVLERADSYRYMVELKSRYDINEVLIFQLHFSRSRESKKS</sequence>
<gene>
    <name evidence="1" type="ORF">L2E82_01898</name>
</gene>
<name>A0ACB9H1Q5_CICIN</name>
<dbReference type="EMBL" id="CM042009">
    <property type="protein sequence ID" value="KAI3789110.1"/>
    <property type="molecule type" value="Genomic_DNA"/>
</dbReference>
<reference evidence="1 2" key="2">
    <citation type="journal article" date="2022" name="Mol. Ecol. Resour.">
        <title>The genomes of chicory, endive, great burdock and yacon provide insights into Asteraceae paleo-polyploidization history and plant inulin production.</title>
        <authorList>
            <person name="Fan W."/>
            <person name="Wang S."/>
            <person name="Wang H."/>
            <person name="Wang A."/>
            <person name="Jiang F."/>
            <person name="Liu H."/>
            <person name="Zhao H."/>
            <person name="Xu D."/>
            <person name="Zhang Y."/>
        </authorList>
    </citation>
    <scope>NUCLEOTIDE SEQUENCE [LARGE SCALE GENOMIC DNA]</scope>
    <source>
        <strain evidence="2">cv. Punajuju</strain>
        <tissue evidence="1">Leaves</tissue>
    </source>
</reference>
<dbReference type="Proteomes" id="UP001055811">
    <property type="component" value="Linkage Group LG01"/>
</dbReference>
<reference evidence="2" key="1">
    <citation type="journal article" date="2022" name="Mol. Ecol. Resour.">
        <title>The genomes of chicory, endive, great burdock and yacon provide insights into Asteraceae palaeo-polyploidization history and plant inulin production.</title>
        <authorList>
            <person name="Fan W."/>
            <person name="Wang S."/>
            <person name="Wang H."/>
            <person name="Wang A."/>
            <person name="Jiang F."/>
            <person name="Liu H."/>
            <person name="Zhao H."/>
            <person name="Xu D."/>
            <person name="Zhang Y."/>
        </authorList>
    </citation>
    <scope>NUCLEOTIDE SEQUENCE [LARGE SCALE GENOMIC DNA]</scope>
    <source>
        <strain evidence="2">cv. Punajuju</strain>
    </source>
</reference>
<protein>
    <submittedName>
        <fullName evidence="1">Uncharacterized protein</fullName>
    </submittedName>
</protein>